<feature type="domain" description="ABC transmembrane type-1" evidence="8">
    <location>
        <begin position="96"/>
        <end position="293"/>
    </location>
</feature>
<dbReference type="AlphaFoldDB" id="S3K5F7"/>
<dbReference type="STRING" id="1125699.HMPREF9194_00196"/>
<dbReference type="Proteomes" id="UP000014541">
    <property type="component" value="Unassembled WGS sequence"/>
</dbReference>
<name>S3K5F7_TREMA</name>
<dbReference type="Pfam" id="PF00528">
    <property type="entry name" value="BPD_transp_1"/>
    <property type="match status" value="1"/>
</dbReference>
<feature type="transmembrane region" description="Helical" evidence="7">
    <location>
        <begin position="240"/>
        <end position="263"/>
    </location>
</feature>
<dbReference type="PANTHER" id="PTHR43163:SF6">
    <property type="entry name" value="DIPEPTIDE TRANSPORT SYSTEM PERMEASE PROTEIN DPPB-RELATED"/>
    <property type="match status" value="1"/>
</dbReference>
<dbReference type="InterPro" id="IPR035906">
    <property type="entry name" value="MetI-like_sf"/>
</dbReference>
<reference evidence="9 10" key="1">
    <citation type="submission" date="2013-04" db="EMBL/GenBank/DDBJ databases">
        <title>The Genome Sequence of Treponema maltophilum ATCC 51939.</title>
        <authorList>
            <consortium name="The Broad Institute Genomics Platform"/>
            <person name="Earl A."/>
            <person name="Ward D."/>
            <person name="Feldgarden M."/>
            <person name="Gevers D."/>
            <person name="Leonetti C."/>
            <person name="Blanton J.M."/>
            <person name="Dewhirst F.E."/>
            <person name="Izard J."/>
            <person name="Walker B."/>
            <person name="Young S."/>
            <person name="Zeng Q."/>
            <person name="Gargeya S."/>
            <person name="Fitzgerald M."/>
            <person name="Haas B."/>
            <person name="Abouelleil A."/>
            <person name="Allen A.W."/>
            <person name="Alvarado L."/>
            <person name="Arachchi H.M."/>
            <person name="Berlin A.M."/>
            <person name="Chapman S.B."/>
            <person name="Gainer-Dewar J."/>
            <person name="Goldberg J."/>
            <person name="Griggs A."/>
            <person name="Gujja S."/>
            <person name="Hansen M."/>
            <person name="Howarth C."/>
            <person name="Imamovic A."/>
            <person name="Ireland A."/>
            <person name="Larimer J."/>
            <person name="McCowan C."/>
            <person name="Murphy C."/>
            <person name="Pearson M."/>
            <person name="Poon T.W."/>
            <person name="Priest M."/>
            <person name="Roberts A."/>
            <person name="Saif S."/>
            <person name="Shea T."/>
            <person name="Sisk P."/>
            <person name="Sykes S."/>
            <person name="Wortman J."/>
            <person name="Nusbaum C."/>
            <person name="Birren B."/>
        </authorList>
    </citation>
    <scope>NUCLEOTIDE SEQUENCE [LARGE SCALE GENOMIC DNA]</scope>
    <source>
        <strain evidence="9 10">ATCC 51939</strain>
    </source>
</reference>
<dbReference type="HOGENOM" id="CLU_036879_0_2_12"/>
<feature type="transmembrane region" description="Helical" evidence="7">
    <location>
        <begin position="162"/>
        <end position="186"/>
    </location>
</feature>
<organism evidence="9 10">
    <name type="scientific">Treponema maltophilum ATCC 51939</name>
    <dbReference type="NCBI Taxonomy" id="1125699"/>
    <lineage>
        <taxon>Bacteria</taxon>
        <taxon>Pseudomonadati</taxon>
        <taxon>Spirochaetota</taxon>
        <taxon>Spirochaetia</taxon>
        <taxon>Spirochaetales</taxon>
        <taxon>Treponemataceae</taxon>
        <taxon>Treponema</taxon>
    </lineage>
</organism>
<keyword evidence="4 7" id="KW-0812">Transmembrane</keyword>
<evidence type="ECO:0000313" key="9">
    <source>
        <dbReference type="EMBL" id="EPF32201.1"/>
    </source>
</evidence>
<dbReference type="RefSeq" id="WP_016524498.1">
    <property type="nucleotide sequence ID" value="NZ_KE332518.1"/>
</dbReference>
<feature type="transmembrane region" description="Helical" evidence="7">
    <location>
        <begin position="275"/>
        <end position="300"/>
    </location>
</feature>
<dbReference type="CDD" id="cd06261">
    <property type="entry name" value="TM_PBP2"/>
    <property type="match status" value="1"/>
</dbReference>
<dbReference type="eggNOG" id="COG0601">
    <property type="taxonomic scope" value="Bacteria"/>
</dbReference>
<accession>S3K5F7</accession>
<keyword evidence="3" id="KW-1003">Cell membrane</keyword>
<evidence type="ECO:0000256" key="2">
    <source>
        <dbReference type="ARBA" id="ARBA00022448"/>
    </source>
</evidence>
<evidence type="ECO:0000256" key="3">
    <source>
        <dbReference type="ARBA" id="ARBA00022475"/>
    </source>
</evidence>
<dbReference type="OrthoDB" id="9806409at2"/>
<dbReference type="EMBL" id="ATFF01000002">
    <property type="protein sequence ID" value="EPF32201.1"/>
    <property type="molecule type" value="Genomic_DNA"/>
</dbReference>
<feature type="transmembrane region" description="Helical" evidence="7">
    <location>
        <begin position="100"/>
        <end position="123"/>
    </location>
</feature>
<feature type="transmembrane region" description="Helical" evidence="7">
    <location>
        <begin position="135"/>
        <end position="156"/>
    </location>
</feature>
<protein>
    <recommendedName>
        <fullName evidence="8">ABC transmembrane type-1 domain-containing protein</fullName>
    </recommendedName>
</protein>
<evidence type="ECO:0000259" key="8">
    <source>
        <dbReference type="PROSITE" id="PS50928"/>
    </source>
</evidence>
<keyword evidence="6 7" id="KW-0472">Membrane</keyword>
<dbReference type="PATRIC" id="fig|1125699.3.peg.197"/>
<comment type="similarity">
    <text evidence="7">Belongs to the binding-protein-dependent transport system permease family.</text>
</comment>
<proteinExistence type="inferred from homology"/>
<evidence type="ECO:0000256" key="1">
    <source>
        <dbReference type="ARBA" id="ARBA00004651"/>
    </source>
</evidence>
<sequence>MEIIKKTAYLLLVLLCVSFLSFFLANISPIDPAEAYARRISRSAGTELIAQYKKITGFDKTLPEQYWSWIKRAARLDFGVSYITKKDIRTELRKALPATLTVAVCAAVFIIVFSVPLGITAALNNGRFVDRLIGFFSFVSFSVPGYFAGLLCLRYFGMHLHWFPVIGHGHIVSVLFAAFVLALPMIGMLTRLLRSFLLENEDKEYIQYAKARGIGSRHIMARHLLRNAAPVLLTLWGQNIGYLIAGTAITESIFSIPGIGIYALNAAINRDFPVINAYLVLTAFAFVVCNGAAEFLGAALNPLLRNRA</sequence>
<evidence type="ECO:0000256" key="4">
    <source>
        <dbReference type="ARBA" id="ARBA00022692"/>
    </source>
</evidence>
<dbReference type="GO" id="GO:0005886">
    <property type="term" value="C:plasma membrane"/>
    <property type="evidence" value="ECO:0007669"/>
    <property type="project" value="UniProtKB-SubCell"/>
</dbReference>
<evidence type="ECO:0000256" key="5">
    <source>
        <dbReference type="ARBA" id="ARBA00022989"/>
    </source>
</evidence>
<evidence type="ECO:0000313" key="10">
    <source>
        <dbReference type="Proteomes" id="UP000014541"/>
    </source>
</evidence>
<dbReference type="GO" id="GO:0071916">
    <property type="term" value="F:dipeptide transmembrane transporter activity"/>
    <property type="evidence" value="ECO:0007669"/>
    <property type="project" value="TreeGrafter"/>
</dbReference>
<evidence type="ECO:0000256" key="6">
    <source>
        <dbReference type="ARBA" id="ARBA00023136"/>
    </source>
</evidence>
<comment type="caution">
    <text evidence="9">The sequence shown here is derived from an EMBL/GenBank/DDBJ whole genome shotgun (WGS) entry which is preliminary data.</text>
</comment>
<evidence type="ECO:0000256" key="7">
    <source>
        <dbReference type="RuleBase" id="RU363032"/>
    </source>
</evidence>
<dbReference type="PANTHER" id="PTHR43163">
    <property type="entry name" value="DIPEPTIDE TRANSPORT SYSTEM PERMEASE PROTEIN DPPB-RELATED"/>
    <property type="match status" value="1"/>
</dbReference>
<keyword evidence="2 7" id="KW-0813">Transport</keyword>
<dbReference type="Gene3D" id="1.10.3720.10">
    <property type="entry name" value="MetI-like"/>
    <property type="match status" value="1"/>
</dbReference>
<comment type="subcellular location">
    <subcellularLocation>
        <location evidence="1 7">Cell membrane</location>
        <topology evidence="1 7">Multi-pass membrane protein</topology>
    </subcellularLocation>
</comment>
<gene>
    <name evidence="9" type="ORF">HMPREF9194_00196</name>
</gene>
<keyword evidence="10" id="KW-1185">Reference proteome</keyword>
<dbReference type="PROSITE" id="PS50928">
    <property type="entry name" value="ABC_TM1"/>
    <property type="match status" value="1"/>
</dbReference>
<dbReference type="InterPro" id="IPR000515">
    <property type="entry name" value="MetI-like"/>
</dbReference>
<dbReference type="InterPro" id="IPR045621">
    <property type="entry name" value="BPD_transp_1_N"/>
</dbReference>
<keyword evidence="5 7" id="KW-1133">Transmembrane helix</keyword>
<dbReference type="Pfam" id="PF19300">
    <property type="entry name" value="BPD_transp_1_N"/>
    <property type="match status" value="1"/>
</dbReference>
<dbReference type="SUPFAM" id="SSF161098">
    <property type="entry name" value="MetI-like"/>
    <property type="match status" value="1"/>
</dbReference>